<dbReference type="InterPro" id="IPR009057">
    <property type="entry name" value="Homeodomain-like_sf"/>
</dbReference>
<dbReference type="InterPro" id="IPR001647">
    <property type="entry name" value="HTH_TetR"/>
</dbReference>
<proteinExistence type="predicted"/>
<dbReference type="EMBL" id="JAERRF010000031">
    <property type="protein sequence ID" value="MBL1101647.1"/>
    <property type="molecule type" value="Genomic_DNA"/>
</dbReference>
<gene>
    <name evidence="7" type="ORF">JK363_34370</name>
</gene>
<dbReference type="PRINTS" id="PR00455">
    <property type="entry name" value="HTHTETR"/>
</dbReference>
<organism evidence="7 8">
    <name type="scientific">Streptomyces coffeae</name>
    <dbReference type="NCBI Taxonomy" id="621382"/>
    <lineage>
        <taxon>Bacteria</taxon>
        <taxon>Bacillati</taxon>
        <taxon>Actinomycetota</taxon>
        <taxon>Actinomycetes</taxon>
        <taxon>Kitasatosporales</taxon>
        <taxon>Streptomycetaceae</taxon>
        <taxon>Streptomyces</taxon>
    </lineage>
</organism>
<dbReference type="PROSITE" id="PS50977">
    <property type="entry name" value="HTH_TETR_2"/>
    <property type="match status" value="1"/>
</dbReference>
<dbReference type="RefSeq" id="WP_201881342.1">
    <property type="nucleotide sequence ID" value="NZ_JAERRF010000031.1"/>
</dbReference>
<feature type="DNA-binding region" description="H-T-H motif" evidence="4">
    <location>
        <begin position="56"/>
        <end position="75"/>
    </location>
</feature>
<dbReference type="Proteomes" id="UP000634229">
    <property type="component" value="Unassembled WGS sequence"/>
</dbReference>
<evidence type="ECO:0000313" key="7">
    <source>
        <dbReference type="EMBL" id="MBL1101647.1"/>
    </source>
</evidence>
<dbReference type="SUPFAM" id="SSF46689">
    <property type="entry name" value="Homeodomain-like"/>
    <property type="match status" value="1"/>
</dbReference>
<evidence type="ECO:0000256" key="2">
    <source>
        <dbReference type="ARBA" id="ARBA00023125"/>
    </source>
</evidence>
<feature type="domain" description="HTH tetR-type" evidence="6">
    <location>
        <begin position="33"/>
        <end position="93"/>
    </location>
</feature>
<reference evidence="7 8" key="1">
    <citation type="submission" date="2021-01" db="EMBL/GenBank/DDBJ databases">
        <title>WGS of actinomycetes isolated from Thailand.</title>
        <authorList>
            <person name="Thawai C."/>
        </authorList>
    </citation>
    <scope>NUCLEOTIDE SEQUENCE [LARGE SCALE GENOMIC DNA]</scope>
    <source>
        <strain evidence="7 8">CA1R205</strain>
    </source>
</reference>
<evidence type="ECO:0000256" key="4">
    <source>
        <dbReference type="PROSITE-ProRule" id="PRU00335"/>
    </source>
</evidence>
<keyword evidence="8" id="KW-1185">Reference proteome</keyword>
<keyword evidence="1" id="KW-0805">Transcription regulation</keyword>
<accession>A0ABS1NP24</accession>
<evidence type="ECO:0000256" key="1">
    <source>
        <dbReference type="ARBA" id="ARBA00023015"/>
    </source>
</evidence>
<dbReference type="Pfam" id="PF02909">
    <property type="entry name" value="TetR_C_1"/>
    <property type="match status" value="1"/>
</dbReference>
<evidence type="ECO:0000256" key="3">
    <source>
        <dbReference type="ARBA" id="ARBA00023163"/>
    </source>
</evidence>
<dbReference type="PANTHER" id="PTHR30055">
    <property type="entry name" value="HTH-TYPE TRANSCRIPTIONAL REGULATOR RUTR"/>
    <property type="match status" value="1"/>
</dbReference>
<dbReference type="Gene3D" id="1.10.357.10">
    <property type="entry name" value="Tetracycline Repressor, domain 2"/>
    <property type="match status" value="1"/>
</dbReference>
<keyword evidence="2 4" id="KW-0238">DNA-binding</keyword>
<feature type="compositionally biased region" description="Gly residues" evidence="5">
    <location>
        <begin position="1"/>
        <end position="11"/>
    </location>
</feature>
<dbReference type="Pfam" id="PF00440">
    <property type="entry name" value="TetR_N"/>
    <property type="match status" value="1"/>
</dbReference>
<keyword evidence="3" id="KW-0804">Transcription</keyword>
<dbReference type="InterPro" id="IPR036271">
    <property type="entry name" value="Tet_transcr_reg_TetR-rel_C_sf"/>
</dbReference>
<dbReference type="PANTHER" id="PTHR30055:SF151">
    <property type="entry name" value="TRANSCRIPTIONAL REGULATORY PROTEIN"/>
    <property type="match status" value="1"/>
</dbReference>
<protein>
    <submittedName>
        <fullName evidence="7">TetR/AcrR family transcriptional regulator C-terminal domain-containing protein</fullName>
    </submittedName>
</protein>
<dbReference type="InterPro" id="IPR004111">
    <property type="entry name" value="Repressor_TetR_C"/>
</dbReference>
<evidence type="ECO:0000259" key="6">
    <source>
        <dbReference type="PROSITE" id="PS50977"/>
    </source>
</evidence>
<name>A0ABS1NP24_9ACTN</name>
<evidence type="ECO:0000313" key="8">
    <source>
        <dbReference type="Proteomes" id="UP000634229"/>
    </source>
</evidence>
<dbReference type="InterPro" id="IPR050109">
    <property type="entry name" value="HTH-type_TetR-like_transc_reg"/>
</dbReference>
<sequence>MATERNGGGTGLPTSIEAAWGRRERPAKGPRPGLTLARIVDAAVKLAAADGLGAVSMSRVAADLGVSTMSLYRYVSAKDELLLLMEDAAFGTPPPGPGPDEHWRTGISGWARSLRAALIRHPWAVRIPISTPPCTPNSVAWMEHGLACLRGTGLGEGEKISTLMLVSGFVRNEVRLMADLQNAAERSGNSPEQSMLAWARLLEKLTDAERYPAVTAALRAGELYTPGGPDDEFIFGLDRILDGVEALVSARS</sequence>
<comment type="caution">
    <text evidence="7">The sequence shown here is derived from an EMBL/GenBank/DDBJ whole genome shotgun (WGS) entry which is preliminary data.</text>
</comment>
<feature type="region of interest" description="Disordered" evidence="5">
    <location>
        <begin position="1"/>
        <end position="32"/>
    </location>
</feature>
<dbReference type="Gene3D" id="1.10.10.60">
    <property type="entry name" value="Homeodomain-like"/>
    <property type="match status" value="1"/>
</dbReference>
<evidence type="ECO:0000256" key="5">
    <source>
        <dbReference type="SAM" id="MobiDB-lite"/>
    </source>
</evidence>
<dbReference type="SUPFAM" id="SSF48498">
    <property type="entry name" value="Tetracyclin repressor-like, C-terminal domain"/>
    <property type="match status" value="1"/>
</dbReference>